<dbReference type="InterPro" id="IPR003367">
    <property type="entry name" value="Thrombospondin_3-like_rpt"/>
</dbReference>
<gene>
    <name evidence="9" type="ORF">JY651_00490</name>
</gene>
<dbReference type="PANTHER" id="PTHR30329:SF21">
    <property type="entry name" value="LIPOPROTEIN YIAD-RELATED"/>
    <property type="match status" value="1"/>
</dbReference>
<feature type="domain" description="OmpA-like" evidence="8">
    <location>
        <begin position="458"/>
        <end position="575"/>
    </location>
</feature>
<feature type="compositionally biased region" description="Acidic residues" evidence="6">
    <location>
        <begin position="385"/>
        <end position="395"/>
    </location>
</feature>
<dbReference type="SUPFAM" id="SSF103647">
    <property type="entry name" value="TSP type-3 repeat"/>
    <property type="match status" value="2"/>
</dbReference>
<dbReference type="PROSITE" id="PS01068">
    <property type="entry name" value="OMPA_1"/>
    <property type="match status" value="1"/>
</dbReference>
<dbReference type="Proteomes" id="UP000662747">
    <property type="component" value="Chromosome"/>
</dbReference>
<dbReference type="CDD" id="cd07185">
    <property type="entry name" value="OmpA_C-like"/>
    <property type="match status" value="1"/>
</dbReference>
<evidence type="ECO:0000256" key="4">
    <source>
        <dbReference type="ARBA" id="ARBA00023237"/>
    </source>
</evidence>
<dbReference type="PANTHER" id="PTHR30329">
    <property type="entry name" value="STATOR ELEMENT OF FLAGELLAR MOTOR COMPLEX"/>
    <property type="match status" value="1"/>
</dbReference>
<keyword evidence="2 7" id="KW-0732">Signal</keyword>
<feature type="region of interest" description="Disordered" evidence="6">
    <location>
        <begin position="542"/>
        <end position="580"/>
    </location>
</feature>
<feature type="signal peptide" evidence="7">
    <location>
        <begin position="1"/>
        <end position="28"/>
    </location>
</feature>
<evidence type="ECO:0000256" key="3">
    <source>
        <dbReference type="ARBA" id="ARBA00023136"/>
    </source>
</evidence>
<feature type="region of interest" description="Disordered" evidence="6">
    <location>
        <begin position="305"/>
        <end position="468"/>
    </location>
</feature>
<dbReference type="SUPFAM" id="SSF103088">
    <property type="entry name" value="OmpA-like"/>
    <property type="match status" value="1"/>
</dbReference>
<evidence type="ECO:0000256" key="2">
    <source>
        <dbReference type="ARBA" id="ARBA00022729"/>
    </source>
</evidence>
<evidence type="ECO:0000256" key="5">
    <source>
        <dbReference type="PROSITE-ProRule" id="PRU00473"/>
    </source>
</evidence>
<keyword evidence="10" id="KW-1185">Reference proteome</keyword>
<proteinExistence type="predicted"/>
<dbReference type="InterPro" id="IPR006690">
    <property type="entry name" value="OMPA-like_CS"/>
</dbReference>
<feature type="compositionally biased region" description="Low complexity" evidence="6">
    <location>
        <begin position="451"/>
        <end position="460"/>
    </location>
</feature>
<dbReference type="Gene3D" id="3.30.1330.60">
    <property type="entry name" value="OmpA-like domain"/>
    <property type="match status" value="1"/>
</dbReference>
<feature type="compositionally biased region" description="Basic and acidic residues" evidence="6">
    <location>
        <begin position="424"/>
        <end position="436"/>
    </location>
</feature>
<dbReference type="InterPro" id="IPR050330">
    <property type="entry name" value="Bact_OuterMem_StrucFunc"/>
</dbReference>
<keyword evidence="3 5" id="KW-0472">Membrane</keyword>
<protein>
    <submittedName>
        <fullName evidence="9">OmpA family protein</fullName>
    </submittedName>
</protein>
<feature type="compositionally biased region" description="Basic and acidic residues" evidence="6">
    <location>
        <begin position="396"/>
        <end position="406"/>
    </location>
</feature>
<evidence type="ECO:0000259" key="8">
    <source>
        <dbReference type="PROSITE" id="PS51123"/>
    </source>
</evidence>
<dbReference type="InterPro" id="IPR028974">
    <property type="entry name" value="TSP_type-3_rpt"/>
</dbReference>
<comment type="subcellular location">
    <subcellularLocation>
        <location evidence="1">Cell outer membrane</location>
    </subcellularLocation>
</comment>
<dbReference type="Pfam" id="PF00691">
    <property type="entry name" value="OmpA"/>
    <property type="match status" value="1"/>
</dbReference>
<evidence type="ECO:0000256" key="7">
    <source>
        <dbReference type="SAM" id="SignalP"/>
    </source>
</evidence>
<dbReference type="InterPro" id="IPR036737">
    <property type="entry name" value="OmpA-like_sf"/>
</dbReference>
<evidence type="ECO:0000256" key="6">
    <source>
        <dbReference type="SAM" id="MobiDB-lite"/>
    </source>
</evidence>
<reference evidence="9 10" key="1">
    <citation type="submission" date="2021-02" db="EMBL/GenBank/DDBJ databases">
        <title>De Novo genome assembly of isolated myxobacteria.</title>
        <authorList>
            <person name="Stevens D.C."/>
        </authorList>
    </citation>
    <scope>NUCLEOTIDE SEQUENCE [LARGE SCALE GENOMIC DNA]</scope>
    <source>
        <strain evidence="10">SCPEA02</strain>
    </source>
</reference>
<name>A0ABX7P2G2_9BACT</name>
<dbReference type="PROSITE" id="PS51123">
    <property type="entry name" value="OMPA_2"/>
    <property type="match status" value="1"/>
</dbReference>
<evidence type="ECO:0000256" key="1">
    <source>
        <dbReference type="ARBA" id="ARBA00004442"/>
    </source>
</evidence>
<dbReference type="InterPro" id="IPR006665">
    <property type="entry name" value="OmpA-like"/>
</dbReference>
<dbReference type="Pfam" id="PF02412">
    <property type="entry name" value="TSP_3"/>
    <property type="match status" value="4"/>
</dbReference>
<dbReference type="InterPro" id="IPR006664">
    <property type="entry name" value="OMP_bac"/>
</dbReference>
<keyword evidence="4" id="KW-0998">Cell outer membrane</keyword>
<feature type="compositionally biased region" description="Basic and acidic residues" evidence="6">
    <location>
        <begin position="352"/>
        <end position="367"/>
    </location>
</feature>
<evidence type="ECO:0000313" key="9">
    <source>
        <dbReference type="EMBL" id="QSQ23498.1"/>
    </source>
</evidence>
<dbReference type="PRINTS" id="PR01021">
    <property type="entry name" value="OMPADOMAIN"/>
</dbReference>
<dbReference type="Gene3D" id="4.10.1080.10">
    <property type="entry name" value="TSP type-3 repeat"/>
    <property type="match status" value="1"/>
</dbReference>
<accession>A0ABX7P2G2</accession>
<sequence length="580" mass="61296">MDLSMRTQAPCRALAALLAVFLAPSALAQSTGTIIPIDLERLRFMPGATDSMLVDTGHVLPEGGYRLMLMAGYERGILLVEGGDGVERNIINYRVAAWLAGAWSPTERLELSAKLPVIITQGGEDVTALVGVTEPKSFGLGTPEVGARYSLLRREDGAPVFLGLGLDIGLPGGTASAFGRQDGWAGFQIAPRIAVGREVGPLSLGASAGVRIRSTEVEPGRDFGTELEQGVVVATRGEGLRGEVALQAAESLVESDIALELLGGLRLPLGSGFEAYAMAGHGFTDIPGTPSLRINAGIAWAHTPPAREDPCKGGRTHTPEQCPDLDDDGDTVPNGQDRCPLEAGAVENQGCPDKDSDGDSVVDREDACPNEPGLPRYKGCPAPDADGDGVPDDEDACPKEPGDKANRGCPAPKAAPDSDGDGIPDDKDACPKEPGDAAHNGCPAPEEKPAEQTPPQEEAPNGPPMDHHVLFPTGEFALQEEEKQQLDGIAKYLKAHPRLSVSIEGHTDNTGPEELNRRLSQQRADMVRRYLIQHGVAGSRLVAKGYGPSRPLNGNGTPEEQRLNRRVEFITKPTGKAPKR</sequence>
<feature type="compositionally biased region" description="Basic and acidic residues" evidence="6">
    <location>
        <begin position="559"/>
        <end position="569"/>
    </location>
</feature>
<evidence type="ECO:0000313" key="10">
    <source>
        <dbReference type="Proteomes" id="UP000662747"/>
    </source>
</evidence>
<organism evidence="9 10">
    <name type="scientific">Pyxidicoccus parkwayensis</name>
    <dbReference type="NCBI Taxonomy" id="2813578"/>
    <lineage>
        <taxon>Bacteria</taxon>
        <taxon>Pseudomonadati</taxon>
        <taxon>Myxococcota</taxon>
        <taxon>Myxococcia</taxon>
        <taxon>Myxococcales</taxon>
        <taxon>Cystobacterineae</taxon>
        <taxon>Myxococcaceae</taxon>
        <taxon>Pyxidicoccus</taxon>
    </lineage>
</organism>
<feature type="chain" id="PRO_5045855685" evidence="7">
    <location>
        <begin position="29"/>
        <end position="580"/>
    </location>
</feature>
<dbReference type="EMBL" id="CP071090">
    <property type="protein sequence ID" value="QSQ23498.1"/>
    <property type="molecule type" value="Genomic_DNA"/>
</dbReference>